<dbReference type="OrthoDB" id="3208129at2759"/>
<comment type="caution">
    <text evidence="1">The sequence shown here is derived from an EMBL/GenBank/DDBJ whole genome shotgun (WGS) entry which is preliminary data.</text>
</comment>
<evidence type="ECO:0000313" key="1">
    <source>
        <dbReference type="EMBL" id="KAF9471407.1"/>
    </source>
</evidence>
<name>A0A9P5YKB1_9AGAR</name>
<dbReference type="EMBL" id="MU155692">
    <property type="protein sequence ID" value="KAF9471407.1"/>
    <property type="molecule type" value="Genomic_DNA"/>
</dbReference>
<evidence type="ECO:0000313" key="2">
    <source>
        <dbReference type="Proteomes" id="UP000807469"/>
    </source>
</evidence>
<reference evidence="1" key="1">
    <citation type="submission" date="2020-11" db="EMBL/GenBank/DDBJ databases">
        <authorList>
            <consortium name="DOE Joint Genome Institute"/>
            <person name="Ahrendt S."/>
            <person name="Riley R."/>
            <person name="Andreopoulos W."/>
            <person name="Labutti K."/>
            <person name="Pangilinan J."/>
            <person name="Ruiz-Duenas F.J."/>
            <person name="Barrasa J.M."/>
            <person name="Sanchez-Garcia M."/>
            <person name="Camarero S."/>
            <person name="Miyauchi S."/>
            <person name="Serrano A."/>
            <person name="Linde D."/>
            <person name="Babiker R."/>
            <person name="Drula E."/>
            <person name="Ayuso-Fernandez I."/>
            <person name="Pacheco R."/>
            <person name="Padilla G."/>
            <person name="Ferreira P."/>
            <person name="Barriuso J."/>
            <person name="Kellner H."/>
            <person name="Castanera R."/>
            <person name="Alfaro M."/>
            <person name="Ramirez L."/>
            <person name="Pisabarro A.G."/>
            <person name="Kuo A."/>
            <person name="Tritt A."/>
            <person name="Lipzen A."/>
            <person name="He G."/>
            <person name="Yan M."/>
            <person name="Ng V."/>
            <person name="Cullen D."/>
            <person name="Martin F."/>
            <person name="Rosso M.-N."/>
            <person name="Henrissat B."/>
            <person name="Hibbett D."/>
            <person name="Martinez A.T."/>
            <person name="Grigoriev I.V."/>
        </authorList>
    </citation>
    <scope>NUCLEOTIDE SEQUENCE</scope>
    <source>
        <strain evidence="1">CIRM-BRFM 674</strain>
    </source>
</reference>
<dbReference type="AlphaFoldDB" id="A0A9P5YKB1"/>
<protein>
    <submittedName>
        <fullName evidence="1">Uncharacterized protein</fullName>
    </submittedName>
</protein>
<dbReference type="Proteomes" id="UP000807469">
    <property type="component" value="Unassembled WGS sequence"/>
</dbReference>
<keyword evidence="2" id="KW-1185">Reference proteome</keyword>
<proteinExistence type="predicted"/>
<sequence>MTDSSGALVISKELERLLELSDVPVQAEFNACIPQDRAPAASFWKPYKPEQVTIGLLACFTLWIASSGHLVPRDFQIQATIAPLSGQDCLVDVGTAYGKKTQELQEQGQMD</sequence>
<accession>A0A9P5YKB1</accession>
<gene>
    <name evidence="1" type="ORF">BDN70DRAFT_976568</name>
</gene>
<organism evidence="1 2">
    <name type="scientific">Pholiota conissans</name>
    <dbReference type="NCBI Taxonomy" id="109636"/>
    <lineage>
        <taxon>Eukaryota</taxon>
        <taxon>Fungi</taxon>
        <taxon>Dikarya</taxon>
        <taxon>Basidiomycota</taxon>
        <taxon>Agaricomycotina</taxon>
        <taxon>Agaricomycetes</taxon>
        <taxon>Agaricomycetidae</taxon>
        <taxon>Agaricales</taxon>
        <taxon>Agaricineae</taxon>
        <taxon>Strophariaceae</taxon>
        <taxon>Pholiota</taxon>
    </lineage>
</organism>